<protein>
    <recommendedName>
        <fullName evidence="4">Ubiquitin-like domain-containing protein</fullName>
    </recommendedName>
</protein>
<feature type="region of interest" description="Disordered" evidence="3">
    <location>
        <begin position="200"/>
        <end position="281"/>
    </location>
</feature>
<evidence type="ECO:0000256" key="2">
    <source>
        <dbReference type="ARBA" id="ARBA00023242"/>
    </source>
</evidence>
<dbReference type="CDD" id="cd17039">
    <property type="entry name" value="Ubl_ubiquitin_like"/>
    <property type="match status" value="1"/>
</dbReference>
<dbReference type="SUPFAM" id="SSF54236">
    <property type="entry name" value="Ubiquitin-like"/>
    <property type="match status" value="2"/>
</dbReference>
<dbReference type="InterPro" id="IPR000626">
    <property type="entry name" value="Ubiquitin-like_dom"/>
</dbReference>
<dbReference type="PROSITE" id="PS50053">
    <property type="entry name" value="UBIQUITIN_2"/>
    <property type="match status" value="2"/>
</dbReference>
<feature type="compositionally biased region" description="Polar residues" evidence="3">
    <location>
        <begin position="200"/>
        <end position="214"/>
    </location>
</feature>
<feature type="domain" description="Ubiquitin-like" evidence="4">
    <location>
        <begin position="301"/>
        <end position="370"/>
    </location>
</feature>
<reference evidence="5 6" key="1">
    <citation type="submission" date="2015-12" db="EMBL/GenBank/DDBJ databases">
        <title>The genome of Folsomia candida.</title>
        <authorList>
            <person name="Faddeeva A."/>
            <person name="Derks M.F."/>
            <person name="Anvar Y."/>
            <person name="Smit S."/>
            <person name="Van Straalen N."/>
            <person name="Roelofs D."/>
        </authorList>
    </citation>
    <scope>NUCLEOTIDE SEQUENCE [LARGE SCALE GENOMIC DNA]</scope>
    <source>
        <strain evidence="5 6">VU population</strain>
        <tissue evidence="5">Whole body</tissue>
    </source>
</reference>
<comment type="caution">
    <text evidence="5">The sequence shown here is derived from an EMBL/GenBank/DDBJ whole genome shotgun (WGS) entry which is preliminary data.</text>
</comment>
<keyword evidence="2" id="KW-0539">Nucleus</keyword>
<name>A0A226E8F9_FOLCA</name>
<comment type="subcellular location">
    <subcellularLocation>
        <location evidence="1">Nucleus</location>
    </subcellularLocation>
</comment>
<evidence type="ECO:0000256" key="1">
    <source>
        <dbReference type="ARBA" id="ARBA00004123"/>
    </source>
</evidence>
<keyword evidence="6" id="KW-1185">Reference proteome</keyword>
<feature type="domain" description="Ubiquitin-like" evidence="4">
    <location>
        <begin position="382"/>
        <end position="457"/>
    </location>
</feature>
<dbReference type="PANTHER" id="PTHR47187">
    <property type="entry name" value="NFATC2-INTERACTING PROTEIN"/>
    <property type="match status" value="1"/>
</dbReference>
<proteinExistence type="predicted"/>
<dbReference type="InterPro" id="IPR029071">
    <property type="entry name" value="Ubiquitin-like_domsf"/>
</dbReference>
<dbReference type="AlphaFoldDB" id="A0A226E8F9"/>
<organism evidence="5 6">
    <name type="scientific">Folsomia candida</name>
    <name type="common">Springtail</name>
    <dbReference type="NCBI Taxonomy" id="158441"/>
    <lineage>
        <taxon>Eukaryota</taxon>
        <taxon>Metazoa</taxon>
        <taxon>Ecdysozoa</taxon>
        <taxon>Arthropoda</taxon>
        <taxon>Hexapoda</taxon>
        <taxon>Collembola</taxon>
        <taxon>Entomobryomorpha</taxon>
        <taxon>Isotomoidea</taxon>
        <taxon>Isotomidae</taxon>
        <taxon>Proisotominae</taxon>
        <taxon>Folsomia</taxon>
    </lineage>
</organism>
<dbReference type="GO" id="GO:0045944">
    <property type="term" value="P:positive regulation of transcription by RNA polymerase II"/>
    <property type="evidence" value="ECO:0007669"/>
    <property type="project" value="TreeGrafter"/>
</dbReference>
<feature type="region of interest" description="Disordered" evidence="3">
    <location>
        <begin position="1"/>
        <end position="32"/>
    </location>
</feature>
<feature type="compositionally biased region" description="Polar residues" evidence="3">
    <location>
        <begin position="227"/>
        <end position="239"/>
    </location>
</feature>
<gene>
    <name evidence="5" type="ORF">Fcan01_12756</name>
</gene>
<evidence type="ECO:0000259" key="4">
    <source>
        <dbReference type="PROSITE" id="PS50053"/>
    </source>
</evidence>
<dbReference type="GO" id="GO:0005634">
    <property type="term" value="C:nucleus"/>
    <property type="evidence" value="ECO:0007669"/>
    <property type="project" value="UniProtKB-SubCell"/>
</dbReference>
<dbReference type="OrthoDB" id="442921at2759"/>
<dbReference type="Gene3D" id="3.10.20.90">
    <property type="entry name" value="Phosphatidylinositol 3-kinase Catalytic Subunit, Chain A, domain 1"/>
    <property type="match status" value="2"/>
</dbReference>
<evidence type="ECO:0000256" key="3">
    <source>
        <dbReference type="SAM" id="MobiDB-lite"/>
    </source>
</evidence>
<dbReference type="PANTHER" id="PTHR47187:SF1">
    <property type="entry name" value="NFATC2-INTERACTING PROTEIN"/>
    <property type="match status" value="1"/>
</dbReference>
<dbReference type="Pfam" id="PF00240">
    <property type="entry name" value="ubiquitin"/>
    <property type="match status" value="1"/>
</dbReference>
<dbReference type="CDD" id="cd01763">
    <property type="entry name" value="Ubl_SUMO_like"/>
    <property type="match status" value="1"/>
</dbReference>
<dbReference type="EMBL" id="LNIX01000006">
    <property type="protein sequence ID" value="OXA53141.1"/>
    <property type="molecule type" value="Genomic_DNA"/>
</dbReference>
<accession>A0A226E8F9</accession>
<evidence type="ECO:0000313" key="6">
    <source>
        <dbReference type="Proteomes" id="UP000198287"/>
    </source>
</evidence>
<dbReference type="Proteomes" id="UP000198287">
    <property type="component" value="Unassembled WGS sequence"/>
</dbReference>
<dbReference type="SMART" id="SM00213">
    <property type="entry name" value="UBQ"/>
    <property type="match status" value="1"/>
</dbReference>
<dbReference type="Pfam" id="PF11976">
    <property type="entry name" value="Rad60-SLD"/>
    <property type="match status" value="1"/>
</dbReference>
<feature type="compositionally biased region" description="Basic and acidic residues" evidence="3">
    <location>
        <begin position="7"/>
        <end position="26"/>
    </location>
</feature>
<dbReference type="InterPro" id="IPR022617">
    <property type="entry name" value="Rad60/SUMO-like_dom"/>
</dbReference>
<feature type="compositionally biased region" description="Basic residues" evidence="3">
    <location>
        <begin position="253"/>
        <end position="266"/>
    </location>
</feature>
<dbReference type="InterPro" id="IPR052324">
    <property type="entry name" value="NFATC2-Int_DNA_Repair"/>
</dbReference>
<sequence length="457" mass="50605">MPPKKAGAPDEEKKPVAKKARTDDLTTRTSDSRLSQYHLETINRAVETVVESFPEAFRNNVNGILGGPVASTSSGAAAALKQSLVRSAEFQLLDLDSSDDEAISSKREIEYIFRKFNEASQPTKQGVQAVQKKKDFIVGKSNGAKNEITIQIQQMQRLMTPEELRNCPTPVLEIEMMEEGVDSSSTIPGVGDTAVEEIQGDTNEVSGPSGSRTRSIPRKGCPPINGKKTTVPVTEITISDSDDDKPTCSKRVSAIKRGKKKSKGKSTKPSSKSLVLSGKNEEEQEEEVDLGALLLFNIECRGDTWPVRLYEKQFVRELRSLIAKKLDVCSSEIPLLFLGTHNRLEDDKTLGECGISNLCTIEAYMNAKTDKELYDEGSSNVLKLKLQTSDRRGRQDKWVYMRMNKTFETTVEEYAVEIGIPSTGIRIKFEGELLNLKSTPADYDLEGEECLDLILPN</sequence>
<evidence type="ECO:0000313" key="5">
    <source>
        <dbReference type="EMBL" id="OXA53141.1"/>
    </source>
</evidence>